<reference evidence="2" key="1">
    <citation type="submission" date="2022-07" db="EMBL/GenBank/DDBJ databases">
        <title>Fungi with potential for degradation of polypropylene.</title>
        <authorList>
            <person name="Gostincar C."/>
        </authorList>
    </citation>
    <scope>NUCLEOTIDE SEQUENCE</scope>
    <source>
        <strain evidence="2">EXF-13287</strain>
    </source>
</reference>
<dbReference type="AlphaFoldDB" id="A0AA38RZF6"/>
<dbReference type="Proteomes" id="UP001174691">
    <property type="component" value="Unassembled WGS sequence"/>
</dbReference>
<dbReference type="PANTHER" id="PTHR10039:SF15">
    <property type="entry name" value="NACHT DOMAIN-CONTAINING PROTEIN"/>
    <property type="match status" value="1"/>
</dbReference>
<dbReference type="PANTHER" id="PTHR10039">
    <property type="entry name" value="AMELOGENIN"/>
    <property type="match status" value="1"/>
</dbReference>
<proteinExistence type="predicted"/>
<evidence type="ECO:0000313" key="2">
    <source>
        <dbReference type="EMBL" id="KAJ9145265.1"/>
    </source>
</evidence>
<feature type="domain" description="PD-(D/E)XK nuclease-like" evidence="1">
    <location>
        <begin position="183"/>
        <end position="243"/>
    </location>
</feature>
<accession>A0AA38RZF6</accession>
<organism evidence="2 3">
    <name type="scientific">Coniochaeta hoffmannii</name>
    <dbReference type="NCBI Taxonomy" id="91930"/>
    <lineage>
        <taxon>Eukaryota</taxon>
        <taxon>Fungi</taxon>
        <taxon>Dikarya</taxon>
        <taxon>Ascomycota</taxon>
        <taxon>Pezizomycotina</taxon>
        <taxon>Sordariomycetes</taxon>
        <taxon>Sordariomycetidae</taxon>
        <taxon>Coniochaetales</taxon>
        <taxon>Coniochaetaceae</taxon>
        <taxon>Coniochaeta</taxon>
    </lineage>
</organism>
<comment type="caution">
    <text evidence="2">The sequence shown here is derived from an EMBL/GenBank/DDBJ whole genome shotgun (WGS) entry which is preliminary data.</text>
</comment>
<sequence>MDPLGAVASVIAVLQLSSEVANYTRTASGSSKERKELLNELEVEVEKIIDVIERQKQLLVVALANDSHKLSRDIKKTAKETTVRLAEISYWMKVAQQGLTSVKIDLGHLRRGEETQKCRRERQDILDWLRPVDYTSQQNDFITRRQQGTGQWLLCSPEFQEWKSIQGQTLFCPGIPGDGGKTIIIQGHDWSLAVTTRVGLKKVCPWSVLWYDCPIGRTHDMLGIYKIVYGVQKLVAFSKDVFWS</sequence>
<dbReference type="InterPro" id="IPR046797">
    <property type="entry name" value="PDDEXK_12"/>
</dbReference>
<name>A0AA38RZF6_9PEZI</name>
<gene>
    <name evidence="2" type="ORF">NKR19_g6088</name>
</gene>
<evidence type="ECO:0000313" key="3">
    <source>
        <dbReference type="Proteomes" id="UP001174691"/>
    </source>
</evidence>
<protein>
    <recommendedName>
        <fullName evidence="1">PD-(D/E)XK nuclease-like domain-containing protein</fullName>
    </recommendedName>
</protein>
<keyword evidence="3" id="KW-1185">Reference proteome</keyword>
<evidence type="ECO:0000259" key="1">
    <source>
        <dbReference type="Pfam" id="PF20516"/>
    </source>
</evidence>
<dbReference type="Pfam" id="PF20516">
    <property type="entry name" value="PDDEXK_12"/>
    <property type="match status" value="1"/>
</dbReference>
<dbReference type="EMBL" id="JANBVN010000090">
    <property type="protein sequence ID" value="KAJ9145265.1"/>
    <property type="molecule type" value="Genomic_DNA"/>
</dbReference>